<organism evidence="1">
    <name type="scientific">Anguilla anguilla</name>
    <name type="common">European freshwater eel</name>
    <name type="synonym">Muraena anguilla</name>
    <dbReference type="NCBI Taxonomy" id="7936"/>
    <lineage>
        <taxon>Eukaryota</taxon>
        <taxon>Metazoa</taxon>
        <taxon>Chordata</taxon>
        <taxon>Craniata</taxon>
        <taxon>Vertebrata</taxon>
        <taxon>Euteleostomi</taxon>
        <taxon>Actinopterygii</taxon>
        <taxon>Neopterygii</taxon>
        <taxon>Teleostei</taxon>
        <taxon>Anguilliformes</taxon>
        <taxon>Anguillidae</taxon>
        <taxon>Anguilla</taxon>
    </lineage>
</organism>
<name>A0A0E9WDB8_ANGAN</name>
<accession>A0A0E9WDB8</accession>
<protein>
    <submittedName>
        <fullName evidence="1">Uncharacterized protein</fullName>
    </submittedName>
</protein>
<dbReference type="EMBL" id="GBXM01021089">
    <property type="protein sequence ID" value="JAH87488.1"/>
    <property type="molecule type" value="Transcribed_RNA"/>
</dbReference>
<evidence type="ECO:0000313" key="1">
    <source>
        <dbReference type="EMBL" id="JAH87488.1"/>
    </source>
</evidence>
<proteinExistence type="predicted"/>
<reference evidence="1" key="2">
    <citation type="journal article" date="2015" name="Fish Shellfish Immunol.">
        <title>Early steps in the European eel (Anguilla anguilla)-Vibrio vulnificus interaction in the gills: Role of the RtxA13 toxin.</title>
        <authorList>
            <person name="Callol A."/>
            <person name="Pajuelo D."/>
            <person name="Ebbesson L."/>
            <person name="Teles M."/>
            <person name="MacKenzie S."/>
            <person name="Amaro C."/>
        </authorList>
    </citation>
    <scope>NUCLEOTIDE SEQUENCE</scope>
</reference>
<dbReference type="AlphaFoldDB" id="A0A0E9WDB8"/>
<sequence>MSKGETLWAWFISDDVIRPERLRVQGFIVWMCEVVCQFSLLKWSQKVQK</sequence>
<reference evidence="1" key="1">
    <citation type="submission" date="2014-11" db="EMBL/GenBank/DDBJ databases">
        <authorList>
            <person name="Amaro Gonzalez C."/>
        </authorList>
    </citation>
    <scope>NUCLEOTIDE SEQUENCE</scope>
</reference>